<dbReference type="Proteomes" id="UP000601435">
    <property type="component" value="Unassembled WGS sequence"/>
</dbReference>
<keyword evidence="3" id="KW-1185">Reference proteome</keyword>
<dbReference type="EMBL" id="CAJNJA010066226">
    <property type="protein sequence ID" value="CAE7888333.1"/>
    <property type="molecule type" value="Genomic_DNA"/>
</dbReference>
<proteinExistence type="predicted"/>
<keyword evidence="1" id="KW-0812">Transmembrane</keyword>
<keyword evidence="1" id="KW-0472">Membrane</keyword>
<keyword evidence="1" id="KW-1133">Transmembrane helix</keyword>
<sequence length="478" mass="54944">HFREGARHRSLHLESILGLMQRTLLRDALSLGAGISMIMLECQKEEILEAVRKHLRDLKNNQGHLDDLSIESGDVQGTGNQDKQLYLRLRKDLRDEFPDVYKSHKSTGDKKIRSEEGHWWEETEWTRLGIQITSSVVTAVLVLLLQVEESAAFYLKPCEGCVNRVDILGREEPIMTSWTFWMVTCYVVCVTTYTWYCFVEHVLNITFVQMRENRDQLLLFTALTRAGAFNSLWSKANLKRLYHILSTKYGAKQEERALEERALRKFLAQRLRGSGEACLDLQRLDHAEAWWKLRMYIQIDFLDETALVEIVGMIIFMLTVLFAVVGLLDWLKYHTFSLPLSLLALLIWTLVIAMYRVFEECEAINSLWENDNRALSLAILRATHAACTSPHPDPKLNQHASFLRAMQNKVAVFENRQELFGWAVTRNLRNGWVATMATLVVTSAVQIAKPVILNGLLRGQLQGLLDLDDDMFNNASTE</sequence>
<feature type="transmembrane region" description="Helical" evidence="1">
    <location>
        <begin position="178"/>
        <end position="196"/>
    </location>
</feature>
<evidence type="ECO:0000313" key="2">
    <source>
        <dbReference type="EMBL" id="CAE7888333.1"/>
    </source>
</evidence>
<comment type="caution">
    <text evidence="2">The sequence shown here is derived from an EMBL/GenBank/DDBJ whole genome shotgun (WGS) entry which is preliminary data.</text>
</comment>
<feature type="transmembrane region" description="Helical" evidence="1">
    <location>
        <begin position="310"/>
        <end position="331"/>
    </location>
</feature>
<protein>
    <submittedName>
        <fullName evidence="2">Uncharacterized protein</fullName>
    </submittedName>
</protein>
<evidence type="ECO:0000313" key="3">
    <source>
        <dbReference type="Proteomes" id="UP000601435"/>
    </source>
</evidence>
<organism evidence="2 3">
    <name type="scientific">Symbiodinium necroappetens</name>
    <dbReference type="NCBI Taxonomy" id="1628268"/>
    <lineage>
        <taxon>Eukaryota</taxon>
        <taxon>Sar</taxon>
        <taxon>Alveolata</taxon>
        <taxon>Dinophyceae</taxon>
        <taxon>Suessiales</taxon>
        <taxon>Symbiodiniaceae</taxon>
        <taxon>Symbiodinium</taxon>
    </lineage>
</organism>
<name>A0A813B5V6_9DINO</name>
<gene>
    <name evidence="2" type="ORF">SNEC2469_LOCUS29433</name>
</gene>
<reference evidence="2" key="1">
    <citation type="submission" date="2021-02" db="EMBL/GenBank/DDBJ databases">
        <authorList>
            <person name="Dougan E. K."/>
            <person name="Rhodes N."/>
            <person name="Thang M."/>
            <person name="Chan C."/>
        </authorList>
    </citation>
    <scope>NUCLEOTIDE SEQUENCE</scope>
</reference>
<dbReference type="AlphaFoldDB" id="A0A813B5V6"/>
<feature type="transmembrane region" description="Helical" evidence="1">
    <location>
        <begin position="338"/>
        <end position="358"/>
    </location>
</feature>
<feature type="non-terminal residue" evidence="2">
    <location>
        <position position="1"/>
    </location>
</feature>
<accession>A0A813B5V6</accession>
<evidence type="ECO:0000256" key="1">
    <source>
        <dbReference type="SAM" id="Phobius"/>
    </source>
</evidence>
<dbReference type="OrthoDB" id="10537894at2759"/>